<dbReference type="GO" id="GO:0032993">
    <property type="term" value="C:protein-DNA complex"/>
    <property type="evidence" value="ECO:0007669"/>
    <property type="project" value="TreeGrafter"/>
</dbReference>
<dbReference type="PROSITE" id="PS50112">
    <property type="entry name" value="PAS"/>
    <property type="match status" value="1"/>
</dbReference>
<comment type="caution">
    <text evidence="5">The sequence shown here is derived from an EMBL/GenBank/DDBJ whole genome shotgun (WGS) entry which is preliminary data.</text>
</comment>
<dbReference type="CDD" id="cd00130">
    <property type="entry name" value="PAS"/>
    <property type="match status" value="1"/>
</dbReference>
<dbReference type="GO" id="GO:0000976">
    <property type="term" value="F:transcription cis-regulatory region binding"/>
    <property type="evidence" value="ECO:0007669"/>
    <property type="project" value="TreeGrafter"/>
</dbReference>
<dbReference type="PANTHER" id="PTHR48111:SF50">
    <property type="entry name" value="KDP OPERON TRANSCRIPTIONAL REGULATORY PROTEIN KDPE"/>
    <property type="match status" value="1"/>
</dbReference>
<name>X0XSE0_9ZZZZ</name>
<evidence type="ECO:0008006" key="6">
    <source>
        <dbReference type="Google" id="ProtNLM"/>
    </source>
</evidence>
<dbReference type="InterPro" id="IPR001789">
    <property type="entry name" value="Sig_transdc_resp-reg_receiver"/>
</dbReference>
<dbReference type="SMART" id="SM00091">
    <property type="entry name" value="PAS"/>
    <property type="match status" value="1"/>
</dbReference>
<keyword evidence="1" id="KW-0238">DNA-binding</keyword>
<dbReference type="SUPFAM" id="SSF52172">
    <property type="entry name" value="CheY-like"/>
    <property type="match status" value="1"/>
</dbReference>
<gene>
    <name evidence="5" type="ORF">S01H1_63948</name>
</gene>
<evidence type="ECO:0000256" key="2">
    <source>
        <dbReference type="SAM" id="Coils"/>
    </source>
</evidence>
<sequence>LTESSQPVEFVVKSAGTLAEGLDTLAGHSFDLVLLDLGLPDSEGLHTVDRAYKACPHIPIVVLTGLADEETGVQAIKKGASDYLVKGRFFRDMLVRTIRYSLERKEVEQQLRQSEERLRAIMDNIQTGIVLVDVETHTIVDANPAAVEMIGTTTEKIIGNVCYNLICPARKGRCPVTDLEQDVRNAECHLMWSNGEVLPILKTVVPVVLGGRKYLLESFMDITKRKRMEINLKIAKEQAIMANQAKSQFLAN</sequence>
<evidence type="ECO:0000259" key="3">
    <source>
        <dbReference type="PROSITE" id="PS50110"/>
    </source>
</evidence>
<feature type="domain" description="PAS" evidence="4">
    <location>
        <begin position="114"/>
        <end position="160"/>
    </location>
</feature>
<dbReference type="GO" id="GO:0006355">
    <property type="term" value="P:regulation of DNA-templated transcription"/>
    <property type="evidence" value="ECO:0007669"/>
    <property type="project" value="TreeGrafter"/>
</dbReference>
<evidence type="ECO:0000259" key="4">
    <source>
        <dbReference type="PROSITE" id="PS50112"/>
    </source>
</evidence>
<dbReference type="CDD" id="cd00156">
    <property type="entry name" value="REC"/>
    <property type="match status" value="1"/>
</dbReference>
<keyword evidence="2" id="KW-0175">Coiled coil</keyword>
<dbReference type="Pfam" id="PF13426">
    <property type="entry name" value="PAS_9"/>
    <property type="match status" value="1"/>
</dbReference>
<dbReference type="InterPro" id="IPR000014">
    <property type="entry name" value="PAS"/>
</dbReference>
<dbReference type="InterPro" id="IPR039420">
    <property type="entry name" value="WalR-like"/>
</dbReference>
<feature type="non-terminal residue" evidence="5">
    <location>
        <position position="1"/>
    </location>
</feature>
<feature type="coiled-coil region" evidence="2">
    <location>
        <begin position="97"/>
        <end position="124"/>
    </location>
</feature>
<reference evidence="5" key="1">
    <citation type="journal article" date="2014" name="Front. Microbiol.">
        <title>High frequency of phylogenetically diverse reductive dehalogenase-homologous genes in deep subseafloor sedimentary metagenomes.</title>
        <authorList>
            <person name="Kawai M."/>
            <person name="Futagami T."/>
            <person name="Toyoda A."/>
            <person name="Takaki Y."/>
            <person name="Nishi S."/>
            <person name="Hori S."/>
            <person name="Arai W."/>
            <person name="Tsubouchi T."/>
            <person name="Morono Y."/>
            <person name="Uchiyama I."/>
            <person name="Ito T."/>
            <person name="Fujiyama A."/>
            <person name="Inagaki F."/>
            <person name="Takami H."/>
        </authorList>
    </citation>
    <scope>NUCLEOTIDE SEQUENCE</scope>
    <source>
        <strain evidence="5">Expedition CK06-06</strain>
    </source>
</reference>
<dbReference type="EMBL" id="BARS01042113">
    <property type="protein sequence ID" value="GAG39553.1"/>
    <property type="molecule type" value="Genomic_DNA"/>
</dbReference>
<feature type="domain" description="Response regulatory" evidence="3">
    <location>
        <begin position="1"/>
        <end position="101"/>
    </location>
</feature>
<dbReference type="SUPFAM" id="SSF55785">
    <property type="entry name" value="PYP-like sensor domain (PAS domain)"/>
    <property type="match status" value="1"/>
</dbReference>
<dbReference type="InterPro" id="IPR011006">
    <property type="entry name" value="CheY-like_superfamily"/>
</dbReference>
<dbReference type="PROSITE" id="PS50110">
    <property type="entry name" value="RESPONSE_REGULATORY"/>
    <property type="match status" value="1"/>
</dbReference>
<dbReference type="Gene3D" id="3.30.450.20">
    <property type="entry name" value="PAS domain"/>
    <property type="match status" value="1"/>
</dbReference>
<dbReference type="NCBIfam" id="TIGR00229">
    <property type="entry name" value="sensory_box"/>
    <property type="match status" value="1"/>
</dbReference>
<organism evidence="5">
    <name type="scientific">marine sediment metagenome</name>
    <dbReference type="NCBI Taxonomy" id="412755"/>
    <lineage>
        <taxon>unclassified sequences</taxon>
        <taxon>metagenomes</taxon>
        <taxon>ecological metagenomes</taxon>
    </lineage>
</organism>
<evidence type="ECO:0000313" key="5">
    <source>
        <dbReference type="EMBL" id="GAG39553.1"/>
    </source>
</evidence>
<dbReference type="AlphaFoldDB" id="X0XSE0"/>
<dbReference type="PANTHER" id="PTHR48111">
    <property type="entry name" value="REGULATOR OF RPOS"/>
    <property type="match status" value="1"/>
</dbReference>
<feature type="non-terminal residue" evidence="5">
    <location>
        <position position="252"/>
    </location>
</feature>
<dbReference type="SMART" id="SM00448">
    <property type="entry name" value="REC"/>
    <property type="match status" value="1"/>
</dbReference>
<dbReference type="GO" id="GO:0000156">
    <property type="term" value="F:phosphorelay response regulator activity"/>
    <property type="evidence" value="ECO:0007669"/>
    <property type="project" value="TreeGrafter"/>
</dbReference>
<dbReference type="Gene3D" id="3.40.50.2300">
    <property type="match status" value="1"/>
</dbReference>
<proteinExistence type="predicted"/>
<dbReference type="GO" id="GO:0005829">
    <property type="term" value="C:cytosol"/>
    <property type="evidence" value="ECO:0007669"/>
    <property type="project" value="TreeGrafter"/>
</dbReference>
<accession>X0XSE0</accession>
<dbReference type="Pfam" id="PF00072">
    <property type="entry name" value="Response_reg"/>
    <property type="match status" value="1"/>
</dbReference>
<evidence type="ECO:0000256" key="1">
    <source>
        <dbReference type="ARBA" id="ARBA00023125"/>
    </source>
</evidence>
<dbReference type="InterPro" id="IPR035965">
    <property type="entry name" value="PAS-like_dom_sf"/>
</dbReference>
<protein>
    <recommendedName>
        <fullName evidence="6">PAS domain-containing protein</fullName>
    </recommendedName>
</protein>